<evidence type="ECO:0000259" key="11">
    <source>
        <dbReference type="PROSITE" id="PS50110"/>
    </source>
</evidence>
<sequence>MKWRAALWPAVLFAWLPPALSQHLDLTQEERAWIAAHPVVRMAVEPNWKPLQYVEDGQVMGLVSEYISVIEHSTGLRFEPVPDSGVGRERIEKFQRGEVDVLPGIMQMFAPQSIVNAAIFTNAYYMGTTIIVARKDSRAVFDLHRLDGQVVAVKENSSYDTAIRALYPNVKILGTRTPEDSLIAVIEGRAEAAIDIAPALLPYLRSDYDEELYVSGGIARLPMELSMAVRRDLPILHRIIDKALASLTADQIDEMEHRQLESTNYGRPSLAIIFRYYSIHMVLALIGLLLIAGFAIQARQQRRLAMRSEKEKTMFLAVLSHEIRSPMNAILASMELLMQRTELPEESHRLLAVASSGAENLLYLLDDVLDISKLEAGRLQLDLGPVDIMELTHSVVDLLALKVQNGVGLELMQEHPIEFHLMLDRFRVEQVLHNLISNAIKFTPKGGVTISIKLDISALPLTKHQLQIRIVDTGIGIDSEALQRLFHPYAQATPNTARKFGGTGLGLTICRQLVELMGGSIELESELGKGTVVSVRLPCDTYIAPAHLQEQAMSRQLFDVAATEHALRVLLVEDTPANQVVLQAQLEALGCHSILAPDGDKALLALEQGAYDIVLLDCDLPGISGYEVARQWRAVESSLSLAPVPIVAISASSDEEHTIACFEAGMDGVLKKPIKLGKLRDALQLWTDMPVAHIDDEAIFVMDERAAIADLWDDVHALRVAVEMADMEEATHWVHRLIGAFAVLEQSDMASLARSMEAGFKVGPYSSALADLVRLEQLLAHYALSVSDRTSP</sequence>
<dbReference type="SUPFAM" id="SSF55874">
    <property type="entry name" value="ATPase domain of HSP90 chaperone/DNA topoisomerase II/histidine kinase"/>
    <property type="match status" value="1"/>
</dbReference>
<dbReference type="InterPro" id="IPR001789">
    <property type="entry name" value="Sig_transdc_resp-reg_receiver"/>
</dbReference>
<dbReference type="PROSITE" id="PS50110">
    <property type="entry name" value="RESPONSE_REGULATORY"/>
    <property type="match status" value="1"/>
</dbReference>
<evidence type="ECO:0000256" key="2">
    <source>
        <dbReference type="ARBA" id="ARBA00012438"/>
    </source>
</evidence>
<dbReference type="Gene3D" id="3.40.50.2300">
    <property type="match status" value="1"/>
</dbReference>
<feature type="transmembrane region" description="Helical" evidence="8">
    <location>
        <begin position="277"/>
        <end position="298"/>
    </location>
</feature>
<accession>A0A1Q8EKC9</accession>
<dbReference type="Pfam" id="PF00072">
    <property type="entry name" value="Response_reg"/>
    <property type="match status" value="1"/>
</dbReference>
<dbReference type="InterPro" id="IPR036097">
    <property type="entry name" value="HisK_dim/P_sf"/>
</dbReference>
<proteinExistence type="predicted"/>
<organism evidence="12 13">
    <name type="scientific">Pseudomonas chlororaphis</name>
    <dbReference type="NCBI Taxonomy" id="587753"/>
    <lineage>
        <taxon>Bacteria</taxon>
        <taxon>Pseudomonadati</taxon>
        <taxon>Pseudomonadota</taxon>
        <taxon>Gammaproteobacteria</taxon>
        <taxon>Pseudomonadales</taxon>
        <taxon>Pseudomonadaceae</taxon>
        <taxon>Pseudomonas</taxon>
    </lineage>
</organism>
<dbReference type="InterPro" id="IPR005467">
    <property type="entry name" value="His_kinase_dom"/>
</dbReference>
<dbReference type="CDD" id="cd01007">
    <property type="entry name" value="PBP2_BvgS_HisK_like"/>
    <property type="match status" value="1"/>
</dbReference>
<dbReference type="OrthoDB" id="9797243at2"/>
<dbReference type="InterPro" id="IPR011006">
    <property type="entry name" value="CheY-like_superfamily"/>
</dbReference>
<evidence type="ECO:0000259" key="10">
    <source>
        <dbReference type="PROSITE" id="PS50109"/>
    </source>
</evidence>
<dbReference type="PRINTS" id="PR00344">
    <property type="entry name" value="BCTRLSENSOR"/>
</dbReference>
<dbReference type="RefSeq" id="WP_075121944.1">
    <property type="nucleotide sequence ID" value="NZ_MSCT01000020.1"/>
</dbReference>
<evidence type="ECO:0000256" key="1">
    <source>
        <dbReference type="ARBA" id="ARBA00000085"/>
    </source>
</evidence>
<dbReference type="FunFam" id="3.30.565.10:FF:000010">
    <property type="entry name" value="Sensor histidine kinase RcsC"/>
    <property type="match status" value="1"/>
</dbReference>
<dbReference type="Pfam" id="PF00497">
    <property type="entry name" value="SBP_bac_3"/>
    <property type="match status" value="1"/>
</dbReference>
<keyword evidence="5" id="KW-0418">Kinase</keyword>
<dbReference type="InterPro" id="IPR003594">
    <property type="entry name" value="HATPase_dom"/>
</dbReference>
<dbReference type="Gene3D" id="1.10.287.130">
    <property type="match status" value="1"/>
</dbReference>
<dbReference type="EMBL" id="MSCT01000020">
    <property type="protein sequence ID" value="OLF52207.1"/>
    <property type="molecule type" value="Genomic_DNA"/>
</dbReference>
<evidence type="ECO:0000256" key="8">
    <source>
        <dbReference type="SAM" id="Phobius"/>
    </source>
</evidence>
<dbReference type="SMART" id="SM00388">
    <property type="entry name" value="HisKA"/>
    <property type="match status" value="1"/>
</dbReference>
<keyword evidence="8" id="KW-0812">Transmembrane</keyword>
<dbReference type="GO" id="GO:0009927">
    <property type="term" value="F:histidine phosphotransfer kinase activity"/>
    <property type="evidence" value="ECO:0007669"/>
    <property type="project" value="TreeGrafter"/>
</dbReference>
<dbReference type="CDD" id="cd00082">
    <property type="entry name" value="HisKA"/>
    <property type="match status" value="1"/>
</dbReference>
<dbReference type="SUPFAM" id="SSF53850">
    <property type="entry name" value="Periplasmic binding protein-like II"/>
    <property type="match status" value="1"/>
</dbReference>
<keyword evidence="4" id="KW-0808">Transferase</keyword>
<dbReference type="Pfam" id="PF00512">
    <property type="entry name" value="HisKA"/>
    <property type="match status" value="1"/>
</dbReference>
<evidence type="ECO:0000313" key="12">
    <source>
        <dbReference type="EMBL" id="OLF52207.1"/>
    </source>
</evidence>
<dbReference type="InterPro" id="IPR036890">
    <property type="entry name" value="HATPase_C_sf"/>
</dbReference>
<dbReference type="Pfam" id="PF02518">
    <property type="entry name" value="HATPase_c"/>
    <property type="match status" value="1"/>
</dbReference>
<dbReference type="Gene3D" id="3.30.565.10">
    <property type="entry name" value="Histidine kinase-like ATPase, C-terminal domain"/>
    <property type="match status" value="1"/>
</dbReference>
<keyword evidence="3 7" id="KW-0597">Phosphoprotein</keyword>
<dbReference type="PROSITE" id="PS50109">
    <property type="entry name" value="HIS_KIN"/>
    <property type="match status" value="1"/>
</dbReference>
<dbReference type="EC" id="2.7.13.3" evidence="2"/>
<dbReference type="Proteomes" id="UP000185578">
    <property type="component" value="Unassembled WGS sequence"/>
</dbReference>
<dbReference type="GO" id="GO:0005886">
    <property type="term" value="C:plasma membrane"/>
    <property type="evidence" value="ECO:0007669"/>
    <property type="project" value="TreeGrafter"/>
</dbReference>
<dbReference type="CDD" id="cd17546">
    <property type="entry name" value="REC_hyHK_CKI1_RcsC-like"/>
    <property type="match status" value="1"/>
</dbReference>
<evidence type="ECO:0000313" key="13">
    <source>
        <dbReference type="Proteomes" id="UP000185578"/>
    </source>
</evidence>
<keyword evidence="6" id="KW-0902">Two-component regulatory system</keyword>
<dbReference type="GO" id="GO:0000155">
    <property type="term" value="F:phosphorelay sensor kinase activity"/>
    <property type="evidence" value="ECO:0007669"/>
    <property type="project" value="InterPro"/>
</dbReference>
<dbReference type="PANTHER" id="PTHR43047">
    <property type="entry name" value="TWO-COMPONENT HISTIDINE PROTEIN KINASE"/>
    <property type="match status" value="1"/>
</dbReference>
<dbReference type="PANTHER" id="PTHR43047:SF72">
    <property type="entry name" value="OSMOSENSING HISTIDINE PROTEIN KINASE SLN1"/>
    <property type="match status" value="1"/>
</dbReference>
<dbReference type="SUPFAM" id="SSF52172">
    <property type="entry name" value="CheY-like"/>
    <property type="match status" value="1"/>
</dbReference>
<reference evidence="12 13" key="1">
    <citation type="submission" date="2016-12" db="EMBL/GenBank/DDBJ databases">
        <authorList>
            <person name="Song W.-J."/>
            <person name="Kurnit D.M."/>
        </authorList>
    </citation>
    <scope>NUCLEOTIDE SEQUENCE [LARGE SCALE GENOMIC DNA]</scope>
    <source>
        <strain evidence="12 13">PCL1601</strain>
    </source>
</reference>
<evidence type="ECO:0000256" key="7">
    <source>
        <dbReference type="PROSITE-ProRule" id="PRU00169"/>
    </source>
</evidence>
<dbReference type="InterPro" id="IPR004358">
    <property type="entry name" value="Sig_transdc_His_kin-like_C"/>
</dbReference>
<protein>
    <recommendedName>
        <fullName evidence="2">histidine kinase</fullName>
        <ecNumber evidence="2">2.7.13.3</ecNumber>
    </recommendedName>
</protein>
<feature type="modified residue" description="4-aspartylphosphate" evidence="7">
    <location>
        <position position="617"/>
    </location>
</feature>
<feature type="signal peptide" evidence="9">
    <location>
        <begin position="1"/>
        <end position="21"/>
    </location>
</feature>
<dbReference type="AlphaFoldDB" id="A0A1Q8EKC9"/>
<feature type="domain" description="Response regulatory" evidence="11">
    <location>
        <begin position="568"/>
        <end position="687"/>
    </location>
</feature>
<comment type="caution">
    <text evidence="12">The sequence shown here is derived from an EMBL/GenBank/DDBJ whole genome shotgun (WGS) entry which is preliminary data.</text>
</comment>
<dbReference type="Gene3D" id="3.40.190.10">
    <property type="entry name" value="Periplasmic binding protein-like II"/>
    <property type="match status" value="2"/>
</dbReference>
<dbReference type="InterPro" id="IPR003661">
    <property type="entry name" value="HisK_dim/P_dom"/>
</dbReference>
<dbReference type="SMART" id="SM00448">
    <property type="entry name" value="REC"/>
    <property type="match status" value="1"/>
</dbReference>
<evidence type="ECO:0000256" key="4">
    <source>
        <dbReference type="ARBA" id="ARBA00022679"/>
    </source>
</evidence>
<gene>
    <name evidence="12" type="ORF">BTN82_26175</name>
</gene>
<dbReference type="CDD" id="cd16922">
    <property type="entry name" value="HATPase_EvgS-ArcB-TorS-like"/>
    <property type="match status" value="1"/>
</dbReference>
<evidence type="ECO:0000256" key="9">
    <source>
        <dbReference type="SAM" id="SignalP"/>
    </source>
</evidence>
<dbReference type="SMART" id="SM00387">
    <property type="entry name" value="HATPase_c"/>
    <property type="match status" value="1"/>
</dbReference>
<dbReference type="SUPFAM" id="SSF47226">
    <property type="entry name" value="Histidine-containing phosphotransfer domain, HPT domain"/>
    <property type="match status" value="1"/>
</dbReference>
<keyword evidence="9" id="KW-0732">Signal</keyword>
<evidence type="ECO:0000256" key="5">
    <source>
        <dbReference type="ARBA" id="ARBA00022777"/>
    </source>
</evidence>
<evidence type="ECO:0000256" key="6">
    <source>
        <dbReference type="ARBA" id="ARBA00023012"/>
    </source>
</evidence>
<dbReference type="InterPro" id="IPR036641">
    <property type="entry name" value="HPT_dom_sf"/>
</dbReference>
<feature type="chain" id="PRO_5013090474" description="histidine kinase" evidence="9">
    <location>
        <begin position="22"/>
        <end position="792"/>
    </location>
</feature>
<keyword evidence="8" id="KW-1133">Transmembrane helix</keyword>
<dbReference type="InterPro" id="IPR001638">
    <property type="entry name" value="Solute-binding_3/MltF_N"/>
</dbReference>
<dbReference type="SUPFAM" id="SSF47384">
    <property type="entry name" value="Homodimeric domain of signal transducing histidine kinase"/>
    <property type="match status" value="1"/>
</dbReference>
<name>A0A1Q8EKC9_9PSED</name>
<evidence type="ECO:0000256" key="3">
    <source>
        <dbReference type="ARBA" id="ARBA00022553"/>
    </source>
</evidence>
<keyword evidence="8" id="KW-0472">Membrane</keyword>
<comment type="catalytic activity">
    <reaction evidence="1">
        <text>ATP + protein L-histidine = ADP + protein N-phospho-L-histidine.</text>
        <dbReference type="EC" id="2.7.13.3"/>
    </reaction>
</comment>
<dbReference type="SMART" id="SM00062">
    <property type="entry name" value="PBPb"/>
    <property type="match status" value="1"/>
</dbReference>
<feature type="domain" description="Histidine kinase" evidence="10">
    <location>
        <begin position="318"/>
        <end position="541"/>
    </location>
</feature>